<dbReference type="Proteomes" id="UP001476798">
    <property type="component" value="Unassembled WGS sequence"/>
</dbReference>
<evidence type="ECO:0000313" key="2">
    <source>
        <dbReference type="Proteomes" id="UP001476798"/>
    </source>
</evidence>
<reference evidence="1 2" key="1">
    <citation type="submission" date="2021-06" db="EMBL/GenBank/DDBJ databases">
        <authorList>
            <person name="Palmer J.M."/>
        </authorList>
    </citation>
    <scope>NUCLEOTIDE SEQUENCE [LARGE SCALE GENOMIC DNA]</scope>
    <source>
        <strain evidence="1 2">GA_2019</strain>
        <tissue evidence="1">Muscle</tissue>
    </source>
</reference>
<name>A0ABV0PK25_9TELE</name>
<gene>
    <name evidence="1" type="ORF">GOODEAATRI_001542</name>
</gene>
<dbReference type="EMBL" id="JAHRIO010080012">
    <property type="protein sequence ID" value="MEQ2183789.1"/>
    <property type="molecule type" value="Genomic_DNA"/>
</dbReference>
<organism evidence="1 2">
    <name type="scientific">Goodea atripinnis</name>
    <dbReference type="NCBI Taxonomy" id="208336"/>
    <lineage>
        <taxon>Eukaryota</taxon>
        <taxon>Metazoa</taxon>
        <taxon>Chordata</taxon>
        <taxon>Craniata</taxon>
        <taxon>Vertebrata</taxon>
        <taxon>Euteleostomi</taxon>
        <taxon>Actinopterygii</taxon>
        <taxon>Neopterygii</taxon>
        <taxon>Teleostei</taxon>
        <taxon>Neoteleostei</taxon>
        <taxon>Acanthomorphata</taxon>
        <taxon>Ovalentaria</taxon>
        <taxon>Atherinomorphae</taxon>
        <taxon>Cyprinodontiformes</taxon>
        <taxon>Goodeidae</taxon>
        <taxon>Goodea</taxon>
    </lineage>
</organism>
<accession>A0ABV0PK25</accession>
<keyword evidence="2" id="KW-1185">Reference proteome</keyword>
<proteinExistence type="predicted"/>
<evidence type="ECO:0000313" key="1">
    <source>
        <dbReference type="EMBL" id="MEQ2183789.1"/>
    </source>
</evidence>
<sequence length="107" mass="12270">MKAVFSIRHRYNQRDLAEDSQCWLQSFSSLNPKLRESLDVGQSFLYHFYHSGSQGSWCLSPAVYGREAGYPLERCHMKSLHTGITESEFNAGTLWKKTGNRHNIGCL</sequence>
<comment type="caution">
    <text evidence="1">The sequence shown here is derived from an EMBL/GenBank/DDBJ whole genome shotgun (WGS) entry which is preliminary data.</text>
</comment>
<protein>
    <submittedName>
        <fullName evidence="1">Uncharacterized protein</fullName>
    </submittedName>
</protein>